<sequence length="536" mass="58538">MSPSILLLSESDVLDRETSLPNGTDSQKPTKSAVLHRTLHHDPHHVVASQGHFLQLSTGQEIFDATGGAAVACLGHGDVRVHNALIEQMREVSYCHSLFYATHAAEDLGKLLIDSTNGEMTRAFFVSSGSEAMEAALKMARQYHLEKAEPEPERSHFISRHQSYHGATLGALAAGGHAARRALFGPMLATNSSRVSPCYAYRDMDPIADTEADYVRRLEAELDAEFQRIGPRNVAAFIAEPVVGAALGCVPPVAGYFKAVRRVCDKYGALLIFDEVMCGAGRIGPEPTARYPRPLHAWQDPLIDVIPDLQTLGKGLGGGYMPIAAMLASRRVVQVLEQGTGAFMHGQTYQGHPLACRAALEVQRIIQQDNLVANVREQGALFGRLLKERLGSHAAVGDIRGQGLFWGIEFVQCRTTKAPFDPDLGVAMRVHELGMQKPFNISLYPGTGSVDGRRGDHILLAPAYNVTSDEIRHIVEIVTAIVERYFCSVGRTFPLCLAILLRTGRIASQVPAEGLMTEEITCMKRRESNRSCPHAY</sequence>
<evidence type="ECO:0000256" key="4">
    <source>
        <dbReference type="RuleBase" id="RU003560"/>
    </source>
</evidence>
<evidence type="ECO:0000256" key="1">
    <source>
        <dbReference type="ARBA" id="ARBA00001933"/>
    </source>
</evidence>
<dbReference type="PANTHER" id="PTHR43094">
    <property type="entry name" value="AMINOTRANSFERASE"/>
    <property type="match status" value="1"/>
</dbReference>
<dbReference type="InterPro" id="IPR015424">
    <property type="entry name" value="PyrdxlP-dep_Trfase"/>
</dbReference>
<dbReference type="InterPro" id="IPR005814">
    <property type="entry name" value="Aminotrans_3"/>
</dbReference>
<protein>
    <recommendedName>
        <fullName evidence="7">Aminotransferase class III</fullName>
    </recommendedName>
</protein>
<comment type="similarity">
    <text evidence="2 4">Belongs to the class-III pyridoxal-phosphate-dependent aminotransferase family.</text>
</comment>
<organism evidence="5 6">
    <name type="scientific">Cercospora zeae-maydis SCOH1-5</name>
    <dbReference type="NCBI Taxonomy" id="717836"/>
    <lineage>
        <taxon>Eukaryota</taxon>
        <taxon>Fungi</taxon>
        <taxon>Dikarya</taxon>
        <taxon>Ascomycota</taxon>
        <taxon>Pezizomycotina</taxon>
        <taxon>Dothideomycetes</taxon>
        <taxon>Dothideomycetidae</taxon>
        <taxon>Mycosphaerellales</taxon>
        <taxon>Mycosphaerellaceae</taxon>
        <taxon>Cercospora</taxon>
    </lineage>
</organism>
<dbReference type="CDD" id="cd00610">
    <property type="entry name" value="OAT_like"/>
    <property type="match status" value="1"/>
</dbReference>
<dbReference type="EMBL" id="ML992688">
    <property type="protein sequence ID" value="KAF2209226.1"/>
    <property type="molecule type" value="Genomic_DNA"/>
</dbReference>
<dbReference type="Proteomes" id="UP000799539">
    <property type="component" value="Unassembled WGS sequence"/>
</dbReference>
<accession>A0A6A6F629</accession>
<keyword evidence="3 4" id="KW-0663">Pyridoxal phosphate</keyword>
<dbReference type="OrthoDB" id="5419315at2759"/>
<evidence type="ECO:0000256" key="2">
    <source>
        <dbReference type="ARBA" id="ARBA00008954"/>
    </source>
</evidence>
<gene>
    <name evidence="5" type="ORF">CERZMDRAFT_114149</name>
</gene>
<dbReference type="InterPro" id="IPR015422">
    <property type="entry name" value="PyrdxlP-dep_Trfase_small"/>
</dbReference>
<evidence type="ECO:0000313" key="5">
    <source>
        <dbReference type="EMBL" id="KAF2209226.1"/>
    </source>
</evidence>
<dbReference type="Gene3D" id="3.90.1150.10">
    <property type="entry name" value="Aspartate Aminotransferase, domain 1"/>
    <property type="match status" value="1"/>
</dbReference>
<dbReference type="NCBIfam" id="NF005685">
    <property type="entry name" value="PRK07483.1"/>
    <property type="match status" value="1"/>
</dbReference>
<dbReference type="SUPFAM" id="SSF53383">
    <property type="entry name" value="PLP-dependent transferases"/>
    <property type="match status" value="1"/>
</dbReference>
<dbReference type="AlphaFoldDB" id="A0A6A6F629"/>
<dbReference type="GO" id="GO:0030170">
    <property type="term" value="F:pyridoxal phosphate binding"/>
    <property type="evidence" value="ECO:0007669"/>
    <property type="project" value="InterPro"/>
</dbReference>
<evidence type="ECO:0000313" key="6">
    <source>
        <dbReference type="Proteomes" id="UP000799539"/>
    </source>
</evidence>
<dbReference type="FunFam" id="3.40.640.10:FF:000004">
    <property type="entry name" value="Acetylornithine aminotransferase"/>
    <property type="match status" value="1"/>
</dbReference>
<dbReference type="GO" id="GO:0005829">
    <property type="term" value="C:cytosol"/>
    <property type="evidence" value="ECO:0007669"/>
    <property type="project" value="TreeGrafter"/>
</dbReference>
<proteinExistence type="inferred from homology"/>
<keyword evidence="6" id="KW-1185">Reference proteome</keyword>
<evidence type="ECO:0008006" key="7">
    <source>
        <dbReference type="Google" id="ProtNLM"/>
    </source>
</evidence>
<dbReference type="Pfam" id="PF00202">
    <property type="entry name" value="Aminotran_3"/>
    <property type="match status" value="1"/>
</dbReference>
<evidence type="ECO:0000256" key="3">
    <source>
        <dbReference type="ARBA" id="ARBA00022898"/>
    </source>
</evidence>
<name>A0A6A6F629_9PEZI</name>
<dbReference type="PANTHER" id="PTHR43094:SF1">
    <property type="entry name" value="AMINOTRANSFERASE CLASS-III"/>
    <property type="match status" value="1"/>
</dbReference>
<dbReference type="GO" id="GO:0008483">
    <property type="term" value="F:transaminase activity"/>
    <property type="evidence" value="ECO:0007669"/>
    <property type="project" value="InterPro"/>
</dbReference>
<reference evidence="5" key="1">
    <citation type="journal article" date="2020" name="Stud. Mycol.">
        <title>101 Dothideomycetes genomes: a test case for predicting lifestyles and emergence of pathogens.</title>
        <authorList>
            <person name="Haridas S."/>
            <person name="Albert R."/>
            <person name="Binder M."/>
            <person name="Bloem J."/>
            <person name="Labutti K."/>
            <person name="Salamov A."/>
            <person name="Andreopoulos B."/>
            <person name="Baker S."/>
            <person name="Barry K."/>
            <person name="Bills G."/>
            <person name="Bluhm B."/>
            <person name="Cannon C."/>
            <person name="Castanera R."/>
            <person name="Culley D."/>
            <person name="Daum C."/>
            <person name="Ezra D."/>
            <person name="Gonzalez J."/>
            <person name="Henrissat B."/>
            <person name="Kuo A."/>
            <person name="Liang C."/>
            <person name="Lipzen A."/>
            <person name="Lutzoni F."/>
            <person name="Magnuson J."/>
            <person name="Mondo S."/>
            <person name="Nolan M."/>
            <person name="Ohm R."/>
            <person name="Pangilinan J."/>
            <person name="Park H.-J."/>
            <person name="Ramirez L."/>
            <person name="Alfaro M."/>
            <person name="Sun H."/>
            <person name="Tritt A."/>
            <person name="Yoshinaga Y."/>
            <person name="Zwiers L.-H."/>
            <person name="Turgeon B."/>
            <person name="Goodwin S."/>
            <person name="Spatafora J."/>
            <person name="Crous P."/>
            <person name="Grigoriev I."/>
        </authorList>
    </citation>
    <scope>NUCLEOTIDE SEQUENCE</scope>
    <source>
        <strain evidence="5">SCOH1-5</strain>
    </source>
</reference>
<dbReference type="InterPro" id="IPR015421">
    <property type="entry name" value="PyrdxlP-dep_Trfase_major"/>
</dbReference>
<comment type="cofactor">
    <cofactor evidence="1">
        <name>pyridoxal 5'-phosphate</name>
        <dbReference type="ChEBI" id="CHEBI:597326"/>
    </cofactor>
</comment>
<dbReference type="Gene3D" id="3.40.640.10">
    <property type="entry name" value="Type I PLP-dependent aspartate aminotransferase-like (Major domain)"/>
    <property type="match status" value="1"/>
</dbReference>